<dbReference type="PANTHER" id="PTHR40114">
    <property type="entry name" value="SLR0698 PROTEIN"/>
    <property type="match status" value="1"/>
</dbReference>
<dbReference type="RefSeq" id="WP_111955230.1">
    <property type="nucleotide sequence ID" value="NZ_CP036313.1"/>
</dbReference>
<dbReference type="EMBL" id="CP036313">
    <property type="protein sequence ID" value="QBH11991.1"/>
    <property type="molecule type" value="Genomic_DNA"/>
</dbReference>
<dbReference type="InterPro" id="IPR012042">
    <property type="entry name" value="NeuTTM/CthTTM-like"/>
</dbReference>
<dbReference type="CDD" id="cd07761">
    <property type="entry name" value="CYTH-like_CthTTM-like"/>
    <property type="match status" value="1"/>
</dbReference>
<gene>
    <name evidence="4" type="ORF">DO021_07385</name>
    <name evidence="3" type="ORF">EYB58_03040</name>
</gene>
<dbReference type="InterPro" id="IPR023577">
    <property type="entry name" value="CYTH_domain"/>
</dbReference>
<dbReference type="SUPFAM" id="SSF55154">
    <property type="entry name" value="CYTH-like phosphatases"/>
    <property type="match status" value="1"/>
</dbReference>
<proteinExistence type="predicted"/>
<dbReference type="PROSITE" id="PS51707">
    <property type="entry name" value="CYTH"/>
    <property type="match status" value="1"/>
</dbReference>
<name>A0A328FDF6_9BACT</name>
<sequence>MKEIERKFLLTKMPEIALQSTTSIRQGYISKSLDSVEIRLRQKGDAFFMTFKRGQGLVRNEAEIRIDETNFHYLWPLTQGRQVEKQRSQAPLENGLVAEIDEFSGGLAGLFLCEVEFGDQAQAETFVPPPWFGLDVTEDGRYKNKSLAENGIP</sequence>
<protein>
    <submittedName>
        <fullName evidence="4">Adenylate cyclase</fullName>
    </submittedName>
    <submittedName>
        <fullName evidence="3">CYTH domain-containing protein</fullName>
    </submittedName>
</protein>
<evidence type="ECO:0000259" key="2">
    <source>
        <dbReference type="PROSITE" id="PS51707"/>
    </source>
</evidence>
<feature type="domain" description="CYTH" evidence="2">
    <location>
        <begin position="1"/>
        <end position="149"/>
    </location>
</feature>
<dbReference type="EMBL" id="QLNI01000012">
    <property type="protein sequence ID" value="RAM02648.1"/>
    <property type="molecule type" value="Genomic_DNA"/>
</dbReference>
<dbReference type="PIRSF" id="PIRSF016487">
    <property type="entry name" value="CYTH_UCP016487"/>
    <property type="match status" value="1"/>
</dbReference>
<keyword evidence="6" id="KW-1185">Reference proteome</keyword>
<feature type="active site" description="Proton acceptor" evidence="1">
    <location>
        <position position="28"/>
    </location>
</feature>
<reference evidence="4 5" key="1">
    <citation type="submission" date="2018-06" db="EMBL/GenBank/DDBJ databases">
        <title>Complete Genome Sequence of Desulfobacter hydrogenophilus (DSM3380).</title>
        <authorList>
            <person name="Marietou A."/>
            <person name="Schreiber L."/>
            <person name="Marshall I."/>
            <person name="Jorgensen B."/>
        </authorList>
    </citation>
    <scope>NUCLEOTIDE SEQUENCE [LARGE SCALE GENOMIC DNA]</scope>
    <source>
        <strain evidence="4 5">DSM 3380</strain>
    </source>
</reference>
<evidence type="ECO:0000313" key="4">
    <source>
        <dbReference type="EMBL" id="RAM02648.1"/>
    </source>
</evidence>
<evidence type="ECO:0000313" key="6">
    <source>
        <dbReference type="Proteomes" id="UP000293902"/>
    </source>
</evidence>
<organism evidence="4 5">
    <name type="scientific">Desulfobacter hydrogenophilus</name>
    <dbReference type="NCBI Taxonomy" id="2291"/>
    <lineage>
        <taxon>Bacteria</taxon>
        <taxon>Pseudomonadati</taxon>
        <taxon>Thermodesulfobacteriota</taxon>
        <taxon>Desulfobacteria</taxon>
        <taxon>Desulfobacterales</taxon>
        <taxon>Desulfobacteraceae</taxon>
        <taxon>Desulfobacter</taxon>
    </lineage>
</organism>
<dbReference type="AlphaFoldDB" id="A0A328FDF6"/>
<evidence type="ECO:0000313" key="5">
    <source>
        <dbReference type="Proteomes" id="UP000248798"/>
    </source>
</evidence>
<dbReference type="PANTHER" id="PTHR40114:SF1">
    <property type="entry name" value="SLR0698 PROTEIN"/>
    <property type="match status" value="1"/>
</dbReference>
<dbReference type="Proteomes" id="UP000293902">
    <property type="component" value="Chromosome"/>
</dbReference>
<dbReference type="InterPro" id="IPR033469">
    <property type="entry name" value="CYTH-like_dom_sf"/>
</dbReference>
<evidence type="ECO:0000256" key="1">
    <source>
        <dbReference type="PIRSR" id="PIRSR016487-1"/>
    </source>
</evidence>
<reference evidence="3 6" key="2">
    <citation type="submission" date="2019-02" db="EMBL/GenBank/DDBJ databases">
        <title>Complete genome sequence of Desulfobacter hydrogenophilus AcRS1.</title>
        <authorList>
            <person name="Marietou A."/>
            <person name="Lund M.B."/>
            <person name="Marshall I.P.G."/>
            <person name="Schreiber L."/>
            <person name="Jorgensen B."/>
        </authorList>
    </citation>
    <scope>NUCLEOTIDE SEQUENCE [LARGE SCALE GENOMIC DNA]</scope>
    <source>
        <strain evidence="3 6">AcRS1</strain>
    </source>
</reference>
<dbReference type="SMART" id="SM01118">
    <property type="entry name" value="CYTH"/>
    <property type="match status" value="1"/>
</dbReference>
<evidence type="ECO:0000313" key="3">
    <source>
        <dbReference type="EMBL" id="QBH11991.1"/>
    </source>
</evidence>
<accession>A0A328FDF6</accession>
<dbReference type="OrthoDB" id="9805588at2"/>
<dbReference type="Gene3D" id="2.40.320.10">
    <property type="entry name" value="Hypothetical Protein Pfu-838710-001"/>
    <property type="match status" value="1"/>
</dbReference>
<dbReference type="Proteomes" id="UP000248798">
    <property type="component" value="Unassembled WGS sequence"/>
</dbReference>